<proteinExistence type="predicted"/>
<comment type="caution">
    <text evidence="2">The sequence shown here is derived from an EMBL/GenBank/DDBJ whole genome shotgun (WGS) entry which is preliminary data.</text>
</comment>
<name>A0ABX2Q8C4_9BACT</name>
<gene>
    <name evidence="2" type="ORF">HW556_16745</name>
</gene>
<evidence type="ECO:0000313" key="2">
    <source>
        <dbReference type="EMBL" id="NVO86535.1"/>
    </source>
</evidence>
<sequence length="153" mass="16825">MNTPFNLDEHRRNRPRPTLAPPPERYFEQLPMRVMQRVQIAPATIAPGWGWLAALTAPMRTALASAVVLGGFAAAFWLTPNAPLTATSPDALARVPQEQLLNYLLTTDQRITLVDLAEVPGTASATPASTYWQASPTELRELLDQQSADESYL</sequence>
<feature type="region of interest" description="Disordered" evidence="1">
    <location>
        <begin position="1"/>
        <end position="22"/>
    </location>
</feature>
<dbReference type="RefSeq" id="WP_176901267.1">
    <property type="nucleotide sequence ID" value="NZ_JABKAV010000084.1"/>
</dbReference>
<keyword evidence="3" id="KW-1185">Reference proteome</keyword>
<evidence type="ECO:0000313" key="3">
    <source>
        <dbReference type="Proteomes" id="UP000626554"/>
    </source>
</evidence>
<reference evidence="2 3" key="1">
    <citation type="submission" date="2020-05" db="EMBL/GenBank/DDBJ databases">
        <title>Hymenobacter terrestris sp. nov. and Hymenobacter lapidiphilus sp. nov., isolated from regoliths in Antarctica.</title>
        <authorList>
            <person name="Sedlacek I."/>
            <person name="Pantucek R."/>
            <person name="Zeman M."/>
            <person name="Holochova P."/>
            <person name="Kralova S."/>
            <person name="Stankova E."/>
            <person name="Sedo O."/>
            <person name="Micenkova L."/>
            <person name="Svec P."/>
            <person name="Gupta V."/>
            <person name="Sood U."/>
            <person name="Korpole U.S."/>
            <person name="Lal R."/>
        </authorList>
    </citation>
    <scope>NUCLEOTIDE SEQUENCE [LARGE SCALE GENOMIC DNA]</scope>
    <source>
        <strain evidence="2 3">P5252</strain>
    </source>
</reference>
<dbReference type="EMBL" id="JABKAV010000084">
    <property type="protein sequence ID" value="NVO86535.1"/>
    <property type="molecule type" value="Genomic_DNA"/>
</dbReference>
<evidence type="ECO:0000256" key="1">
    <source>
        <dbReference type="SAM" id="MobiDB-lite"/>
    </source>
</evidence>
<protein>
    <submittedName>
        <fullName evidence="2">Uncharacterized protein</fullName>
    </submittedName>
</protein>
<organism evidence="2 3">
    <name type="scientific">Hymenobacter terrestris</name>
    <dbReference type="NCBI Taxonomy" id="2748310"/>
    <lineage>
        <taxon>Bacteria</taxon>
        <taxon>Pseudomonadati</taxon>
        <taxon>Bacteroidota</taxon>
        <taxon>Cytophagia</taxon>
        <taxon>Cytophagales</taxon>
        <taxon>Hymenobacteraceae</taxon>
        <taxon>Hymenobacter</taxon>
    </lineage>
</organism>
<accession>A0ABX2Q8C4</accession>
<dbReference type="Proteomes" id="UP000626554">
    <property type="component" value="Unassembled WGS sequence"/>
</dbReference>